<dbReference type="AlphaFoldDB" id="A0A0V1JJZ2"/>
<comment type="caution">
    <text evidence="2">The sequence shown here is derived from an EMBL/GenBank/DDBJ whole genome shotgun (WGS) entry which is preliminary data.</text>
</comment>
<proteinExistence type="predicted"/>
<accession>A0A0V1JJZ2</accession>
<sequence length="87" mass="9349">MLQLSSMANLPSNERCFLSSVCLLLLPVLPVSGAALLSQIQIFNTSYIQHASSLVQRNGRATCCLSLIRKLPNSSSSSSIILDGKQI</sequence>
<name>A0A0V1JJZ2_TRIPS</name>
<feature type="chain" id="PRO_5006880518" description="Secreted protein" evidence="1">
    <location>
        <begin position="34"/>
        <end position="87"/>
    </location>
</feature>
<gene>
    <name evidence="2" type="ORF">T4C_12897</name>
</gene>
<evidence type="ECO:0000256" key="1">
    <source>
        <dbReference type="SAM" id="SignalP"/>
    </source>
</evidence>
<evidence type="ECO:0008006" key="4">
    <source>
        <dbReference type="Google" id="ProtNLM"/>
    </source>
</evidence>
<protein>
    <recommendedName>
        <fullName evidence="4">Secreted protein</fullName>
    </recommendedName>
</protein>
<evidence type="ECO:0000313" key="2">
    <source>
        <dbReference type="EMBL" id="KRZ35297.1"/>
    </source>
</evidence>
<dbReference type="EMBL" id="JYDV01000093">
    <property type="protein sequence ID" value="KRZ35297.1"/>
    <property type="molecule type" value="Genomic_DNA"/>
</dbReference>
<dbReference type="Proteomes" id="UP000054826">
    <property type="component" value="Unassembled WGS sequence"/>
</dbReference>
<feature type="signal peptide" evidence="1">
    <location>
        <begin position="1"/>
        <end position="33"/>
    </location>
</feature>
<reference evidence="2 3" key="1">
    <citation type="submission" date="2015-01" db="EMBL/GenBank/DDBJ databases">
        <title>Evolution of Trichinella species and genotypes.</title>
        <authorList>
            <person name="Korhonen P.K."/>
            <person name="Edoardo P."/>
            <person name="Giuseppe L.R."/>
            <person name="Gasser R.B."/>
        </authorList>
    </citation>
    <scope>NUCLEOTIDE SEQUENCE [LARGE SCALE GENOMIC DNA]</scope>
    <source>
        <strain evidence="2">ISS176</strain>
    </source>
</reference>
<evidence type="ECO:0000313" key="3">
    <source>
        <dbReference type="Proteomes" id="UP000054826"/>
    </source>
</evidence>
<keyword evidence="1" id="KW-0732">Signal</keyword>
<organism evidence="2 3">
    <name type="scientific">Trichinella pseudospiralis</name>
    <name type="common">Parasitic roundworm</name>
    <dbReference type="NCBI Taxonomy" id="6337"/>
    <lineage>
        <taxon>Eukaryota</taxon>
        <taxon>Metazoa</taxon>
        <taxon>Ecdysozoa</taxon>
        <taxon>Nematoda</taxon>
        <taxon>Enoplea</taxon>
        <taxon>Dorylaimia</taxon>
        <taxon>Trichinellida</taxon>
        <taxon>Trichinellidae</taxon>
        <taxon>Trichinella</taxon>
    </lineage>
</organism>